<feature type="compositionally biased region" description="Polar residues" evidence="2">
    <location>
        <begin position="1038"/>
        <end position="1070"/>
    </location>
</feature>
<dbReference type="GO" id="GO:0005813">
    <property type="term" value="C:centrosome"/>
    <property type="evidence" value="ECO:0007669"/>
    <property type="project" value="TreeGrafter"/>
</dbReference>
<sequence length="1200" mass="133444">MEKVLSPYNDMMGSLKAWTEDEAVKRREQHDVEHLAERGEYLDVKEEVKRGERKGKSSDGKRKENEHKSTTAKLCTKNGLAESYSNKRENKKIRSTHSCGPHTPAKVSSHHCPESQSATGDTTPTFPHLLHFTEEEIAAAPGIDAECFPEMGFTESLPDSYNSQISLKSSPCCSRQPEIEEQKGNQAAANFPKQVMARTRSLKSRQSPDRESRTHSVRPRTKAAEVNESRKGLLSYHTPDFSKVEPRVRFPKSGYTPPKSRLSLNKELLSPATPIVFKSPADIVKEVLLEATDGLSTPSACNRPPTSAPSSTVPQDFRCRQQATMLLEQLQEDYNRLLTKYAEAENTIDRLRLEAKERGLANQQSRPRQHQLITGRAVNLYSDLPKPRHSKHSGPSHDASKFMTLDFSQAQRADIKSTSHPNGHSSHQSFQGEKLDKILYNQADKFLQQLHTYQDILKREKPKPSEQMKGLSQLAEGLDSLERGYLLARDEHKRLQRQQQGTKISHFDPERELEGLIYQCGLQLDEVKEQMEEMQQEQPTCEALPSPPPRPTLSSAPSEGGEILTHPQTPPLPLPVDHGGLVEVEVSSASEESDGKEAEDEETHKSFYLKPLTGKHRNVEQDSAPIIDHYQSFKELPKMFDHILKEQSLCSTALRTNMPGNAGQEKHGQRTGNMEVHKSVPQRKVKSDHQDAPPLHTSKQETSRFGPASHKTPTQSIRLPAHPPNDCRRLAVGKSYSSSLSSLGEITVSERTNSKLRTGSRRVVSQDGIISPETDSGFVGSESSHLTPAAAQSPLHQGAPERSVAVHQEGRTEKPQAVSTSSASPSHSHMNMELRGTSHFIPDQLRKSRQGQRRRTLSCSPQHWASQTEQTRADSGTSGFGLESDSTHSVSEDGQSDQYARCTNSIHSSHPCSSPTVQHHHGDSLRGLGSSQVASRNDAIQSLQAEVTTLKERLESCLRNKRPLSSVRTAPSPQDKYSPCYTSTPHVRSGDGQNGDVKRKERRTDNEVEELRRTTRTRSASAHRQKTQPDILTGSKLEPSTLQPHPQVSRCTQTSAAETDNCSHTNAAHSSRTHHKCSRDSTHTSCQPAESPDRAVKSRFVAAPPALLQYMCPPPVLLYSPPIYMSPSSSTGTSSGVRGRGEVKERNRCSLSPDKQHILDSSLNRAIRAARHMKHTSRRMAHSLASGLEYQDLLTQSCYY</sequence>
<name>A0A7N6AJK3_ANATE</name>
<feature type="region of interest" description="Disordered" evidence="2">
    <location>
        <begin position="963"/>
        <end position="1094"/>
    </location>
</feature>
<feature type="coiled-coil region" evidence="1">
    <location>
        <begin position="320"/>
        <end position="354"/>
    </location>
</feature>
<dbReference type="OrthoDB" id="10035553at2759"/>
<dbReference type="GeneTree" id="ENSGT00940000154254"/>
<dbReference type="Ensembl" id="ENSATET00000071161.2">
    <property type="protein sequence ID" value="ENSATEP00000049295.1"/>
    <property type="gene ID" value="ENSATEG00000003567.3"/>
</dbReference>
<dbReference type="RefSeq" id="XP_026196333.1">
    <property type="nucleotide sequence ID" value="XM_026340548.2"/>
</dbReference>
<feature type="compositionally biased region" description="Polar residues" evidence="2">
    <location>
        <begin position="857"/>
        <end position="877"/>
    </location>
</feature>
<accession>A0A7N6AJK3</accession>
<reference evidence="4" key="2">
    <citation type="submission" date="2025-08" db="UniProtKB">
        <authorList>
            <consortium name="Ensembl"/>
        </authorList>
    </citation>
    <scope>IDENTIFICATION</scope>
</reference>
<evidence type="ECO:0000256" key="1">
    <source>
        <dbReference type="SAM" id="Coils"/>
    </source>
</evidence>
<feature type="compositionally biased region" description="Low complexity" evidence="2">
    <location>
        <begin position="819"/>
        <end position="828"/>
    </location>
</feature>
<dbReference type="InterPro" id="IPR022150">
    <property type="entry name" value="AKNA_dom"/>
</dbReference>
<dbReference type="GeneID" id="113148759"/>
<dbReference type="AlphaFoldDB" id="A0A7N6AJK3"/>
<keyword evidence="1" id="KW-0175">Coiled coil</keyword>
<dbReference type="GO" id="GO:0021849">
    <property type="term" value="P:neuroblast division in subventricular zone"/>
    <property type="evidence" value="ECO:0007669"/>
    <property type="project" value="TreeGrafter"/>
</dbReference>
<reference evidence="4" key="1">
    <citation type="submission" date="2021-04" db="EMBL/GenBank/DDBJ databases">
        <authorList>
            <consortium name="Wellcome Sanger Institute Data Sharing"/>
        </authorList>
    </citation>
    <scope>NUCLEOTIDE SEQUENCE [LARGE SCALE GENOMIC DNA]</scope>
</reference>
<dbReference type="CTD" id="80709"/>
<dbReference type="GO" id="GO:0001837">
    <property type="term" value="P:epithelial to mesenchymal transition"/>
    <property type="evidence" value="ECO:0007669"/>
    <property type="project" value="TreeGrafter"/>
</dbReference>
<organism evidence="4 5">
    <name type="scientific">Anabas testudineus</name>
    <name type="common">Climbing perch</name>
    <name type="synonym">Anthias testudineus</name>
    <dbReference type="NCBI Taxonomy" id="64144"/>
    <lineage>
        <taxon>Eukaryota</taxon>
        <taxon>Metazoa</taxon>
        <taxon>Chordata</taxon>
        <taxon>Craniata</taxon>
        <taxon>Vertebrata</taxon>
        <taxon>Euteleostomi</taxon>
        <taxon>Actinopterygii</taxon>
        <taxon>Neopterygii</taxon>
        <taxon>Teleostei</taxon>
        <taxon>Neoteleostei</taxon>
        <taxon>Acanthomorphata</taxon>
        <taxon>Anabantaria</taxon>
        <taxon>Anabantiformes</taxon>
        <taxon>Anabantoidei</taxon>
        <taxon>Anabantidae</taxon>
        <taxon>Anabas</taxon>
    </lineage>
</organism>
<feature type="compositionally biased region" description="Low complexity" evidence="2">
    <location>
        <begin position="1127"/>
        <end position="1137"/>
    </location>
</feature>
<feature type="domain" description="AKNA" evidence="3">
    <location>
        <begin position="481"/>
        <end position="539"/>
    </location>
</feature>
<evidence type="ECO:0000256" key="2">
    <source>
        <dbReference type="SAM" id="MobiDB-lite"/>
    </source>
</evidence>
<dbReference type="PANTHER" id="PTHR21510">
    <property type="entry name" value="AKNA DOMAIN-CONTAINING PROTEIN"/>
    <property type="match status" value="1"/>
</dbReference>
<feature type="region of interest" description="Disordered" evidence="2">
    <location>
        <begin position="23"/>
        <end position="121"/>
    </location>
</feature>
<feature type="compositionally biased region" description="Polar residues" evidence="2">
    <location>
        <begin position="887"/>
        <end position="917"/>
    </location>
</feature>
<feature type="compositionally biased region" description="Acidic residues" evidence="2">
    <location>
        <begin position="591"/>
        <end position="601"/>
    </location>
</feature>
<dbReference type="RefSeq" id="XP_026196334.1">
    <property type="nucleotide sequence ID" value="XM_026340549.2"/>
</dbReference>
<dbReference type="RefSeq" id="XP_026196335.1">
    <property type="nucleotide sequence ID" value="XM_026340550.2"/>
</dbReference>
<evidence type="ECO:0000313" key="4">
    <source>
        <dbReference type="Ensembl" id="ENSATEP00000049295.1"/>
    </source>
</evidence>
<keyword evidence="5" id="KW-1185">Reference proteome</keyword>
<feature type="region of interest" description="Disordered" evidence="2">
    <location>
        <begin position="659"/>
        <end position="730"/>
    </location>
</feature>
<reference evidence="4" key="3">
    <citation type="submission" date="2025-09" db="UniProtKB">
        <authorList>
            <consortium name="Ensembl"/>
        </authorList>
    </citation>
    <scope>IDENTIFICATION</scope>
</reference>
<protein>
    <recommendedName>
        <fullName evidence="3">AKNA domain-containing protein</fullName>
    </recommendedName>
</protein>
<evidence type="ECO:0000313" key="5">
    <source>
        <dbReference type="Proteomes" id="UP000265040"/>
    </source>
</evidence>
<feature type="compositionally biased region" description="Basic and acidic residues" evidence="2">
    <location>
        <begin position="1139"/>
        <end position="1149"/>
    </location>
</feature>
<feature type="compositionally biased region" description="Basic and acidic residues" evidence="2">
    <location>
        <begin position="996"/>
        <end position="1013"/>
    </location>
</feature>
<dbReference type="Pfam" id="PF12443">
    <property type="entry name" value="AKNA"/>
    <property type="match status" value="1"/>
</dbReference>
<feature type="region of interest" description="Disordered" evidence="2">
    <location>
        <begin position="532"/>
        <end position="606"/>
    </location>
</feature>
<feature type="coiled-coil region" evidence="1">
    <location>
        <begin position="933"/>
        <end position="960"/>
    </location>
</feature>
<dbReference type="GO" id="GO:0060234">
    <property type="term" value="P:neuroblast delamination"/>
    <property type="evidence" value="ECO:0007669"/>
    <property type="project" value="TreeGrafter"/>
</dbReference>
<feature type="compositionally biased region" description="Basic and acidic residues" evidence="2">
    <location>
        <begin position="23"/>
        <end position="69"/>
    </location>
</feature>
<proteinExistence type="predicted"/>
<dbReference type="InterPro" id="IPR052655">
    <property type="entry name" value="AKNA_Centrosome-Trans_reg"/>
</dbReference>
<feature type="compositionally biased region" description="Basic residues" evidence="2">
    <location>
        <begin position="847"/>
        <end position="856"/>
    </location>
</feature>
<dbReference type="Proteomes" id="UP000265040">
    <property type="component" value="Chromosome 22"/>
</dbReference>
<feature type="region of interest" description="Disordered" evidence="2">
    <location>
        <begin position="178"/>
        <end position="230"/>
    </location>
</feature>
<dbReference type="InParanoid" id="A0A7N6AJK3"/>
<evidence type="ECO:0000259" key="3">
    <source>
        <dbReference type="Pfam" id="PF12443"/>
    </source>
</evidence>
<feature type="region of interest" description="Disordered" evidence="2">
    <location>
        <begin position="753"/>
        <end position="933"/>
    </location>
</feature>
<feature type="region of interest" description="Disordered" evidence="2">
    <location>
        <begin position="1127"/>
        <end position="1149"/>
    </location>
</feature>
<dbReference type="PANTHER" id="PTHR21510:SF15">
    <property type="entry name" value="MICROTUBULE ORGANIZATION PROTEIN AKNA"/>
    <property type="match status" value="1"/>
</dbReference>